<evidence type="ECO:0000256" key="6">
    <source>
        <dbReference type="ARBA" id="ARBA00022942"/>
    </source>
</evidence>
<dbReference type="PROSITE" id="PS00388">
    <property type="entry name" value="PROTEASOME_ALPHA_1"/>
    <property type="match status" value="1"/>
</dbReference>
<dbReference type="InterPro" id="IPR036047">
    <property type="entry name" value="F-box-like_dom_sf"/>
</dbReference>
<dbReference type="Pfam" id="PF00227">
    <property type="entry name" value="Proteasome"/>
    <property type="match status" value="2"/>
</dbReference>
<dbReference type="InterPro" id="IPR001810">
    <property type="entry name" value="F-box_dom"/>
</dbReference>
<dbReference type="InterPro" id="IPR001353">
    <property type="entry name" value="Proteasome_sua/b"/>
</dbReference>
<dbReference type="Gene3D" id="3.80.10.10">
    <property type="entry name" value="Ribonuclease Inhibitor"/>
    <property type="match status" value="2"/>
</dbReference>
<gene>
    <name evidence="10" type="primary">PSMA1</name>
    <name evidence="10" type="ORF">T01_6345</name>
</gene>
<feature type="domain" description="F-box" evidence="9">
    <location>
        <begin position="1503"/>
        <end position="1547"/>
    </location>
</feature>
<dbReference type="Pfam" id="PF25458">
    <property type="entry name" value="INTS4_C"/>
    <property type="match status" value="1"/>
</dbReference>
<keyword evidence="5" id="KW-0963">Cytoplasm</keyword>
<comment type="function">
    <text evidence="1">The proteasome is a multicatalytic proteinase complex which is characterized by its ability to cleave peptides with Arg, Phe, Tyr, Leu, and Glu adjacent to the leaving group at neutral or slightly basic pH. The proteasome has an ATP-dependent proteolytic activity.</text>
</comment>
<dbReference type="CDD" id="cd03749">
    <property type="entry name" value="proteasome_alpha_type_1"/>
    <property type="match status" value="1"/>
</dbReference>
<dbReference type="InterPro" id="IPR029055">
    <property type="entry name" value="Ntn_hydrolases_N"/>
</dbReference>
<dbReference type="InParanoid" id="A0A0V1BR92"/>
<dbReference type="PANTHER" id="PTHR20938">
    <property type="entry name" value="INTEGRATOR COMPLEX SUBUNIT 4"/>
    <property type="match status" value="1"/>
</dbReference>
<dbReference type="GO" id="GO:0016180">
    <property type="term" value="P:snRNA processing"/>
    <property type="evidence" value="ECO:0007669"/>
    <property type="project" value="TreeGrafter"/>
</dbReference>
<reference evidence="10 11" key="1">
    <citation type="submission" date="2015-01" db="EMBL/GenBank/DDBJ databases">
        <title>Evolution of Trichinella species and genotypes.</title>
        <authorList>
            <person name="Korhonen P.K."/>
            <person name="Edoardo P."/>
            <person name="Giuseppe L.R."/>
            <person name="Gasser R.B."/>
        </authorList>
    </citation>
    <scope>NUCLEOTIDE SEQUENCE [LARGE SCALE GENOMIC DNA]</scope>
    <source>
        <strain evidence="10">ISS3</strain>
    </source>
</reference>
<dbReference type="eggNOG" id="KOG2259">
    <property type="taxonomic scope" value="Eukaryota"/>
</dbReference>
<dbReference type="GO" id="GO:0005737">
    <property type="term" value="C:cytoplasm"/>
    <property type="evidence" value="ECO:0007669"/>
    <property type="project" value="UniProtKB-SubCell"/>
</dbReference>
<dbReference type="GO" id="GO:0032039">
    <property type="term" value="C:integrator complex"/>
    <property type="evidence" value="ECO:0007669"/>
    <property type="project" value="TreeGrafter"/>
</dbReference>
<dbReference type="InterPro" id="IPR016024">
    <property type="entry name" value="ARM-type_fold"/>
</dbReference>
<evidence type="ECO:0000256" key="7">
    <source>
        <dbReference type="ARBA" id="ARBA00023242"/>
    </source>
</evidence>
<protein>
    <recommendedName>
        <fullName evidence="4">Proteasome subunit alpha type-1</fullName>
    </recommendedName>
</protein>
<dbReference type="InterPro" id="IPR057412">
    <property type="entry name" value="INTS4_C"/>
</dbReference>
<comment type="similarity">
    <text evidence="8">Belongs to the peptidase T1A family.</text>
</comment>
<dbReference type="OrthoDB" id="431557at2759"/>
<comment type="subcellular location">
    <subcellularLocation>
        <location evidence="3">Cytoplasm</location>
    </subcellularLocation>
    <subcellularLocation>
        <location evidence="2">Nucleus</location>
    </subcellularLocation>
</comment>
<dbReference type="EMBL" id="JYDH01000019">
    <property type="protein sequence ID" value="KRY39361.1"/>
    <property type="molecule type" value="Genomic_DNA"/>
</dbReference>
<comment type="caution">
    <text evidence="10">The sequence shown here is derived from an EMBL/GenBank/DDBJ whole genome shotgun (WGS) entry which is preliminary data.</text>
</comment>
<dbReference type="InterPro" id="IPR032675">
    <property type="entry name" value="LRR_dom_sf"/>
</dbReference>
<evidence type="ECO:0000256" key="3">
    <source>
        <dbReference type="ARBA" id="ARBA00004496"/>
    </source>
</evidence>
<dbReference type="InterPro" id="IPR000426">
    <property type="entry name" value="Proteasome_asu_N"/>
</dbReference>
<evidence type="ECO:0000256" key="5">
    <source>
        <dbReference type="ARBA" id="ARBA00022490"/>
    </source>
</evidence>
<keyword evidence="6 8" id="KW-0647">Proteasome</keyword>
<organism evidence="10 11">
    <name type="scientific">Trichinella spiralis</name>
    <name type="common">Trichina worm</name>
    <dbReference type="NCBI Taxonomy" id="6334"/>
    <lineage>
        <taxon>Eukaryota</taxon>
        <taxon>Metazoa</taxon>
        <taxon>Ecdysozoa</taxon>
        <taxon>Nematoda</taxon>
        <taxon>Enoplea</taxon>
        <taxon>Dorylaimia</taxon>
        <taxon>Trichinellida</taxon>
        <taxon>Trichinellidae</taxon>
        <taxon>Trichinella</taxon>
    </lineage>
</organism>
<evidence type="ECO:0000256" key="8">
    <source>
        <dbReference type="PROSITE-ProRule" id="PRU00808"/>
    </source>
</evidence>
<dbReference type="eggNOG" id="KOG0863">
    <property type="taxonomic scope" value="Eukaryota"/>
</dbReference>
<dbReference type="SMART" id="SM00948">
    <property type="entry name" value="Proteasome_A_N"/>
    <property type="match status" value="1"/>
</dbReference>
<dbReference type="PANTHER" id="PTHR20938:SF0">
    <property type="entry name" value="INTEGRATOR COMPLEX SUBUNIT 4"/>
    <property type="match status" value="1"/>
</dbReference>
<evidence type="ECO:0000256" key="1">
    <source>
        <dbReference type="ARBA" id="ARBA00002000"/>
    </source>
</evidence>
<dbReference type="Proteomes" id="UP000054776">
    <property type="component" value="Unassembled WGS sequence"/>
</dbReference>
<dbReference type="InterPro" id="IPR035144">
    <property type="entry name" value="Proteasome_alpha1"/>
</dbReference>
<evidence type="ECO:0000256" key="2">
    <source>
        <dbReference type="ARBA" id="ARBA00004123"/>
    </source>
</evidence>
<dbReference type="Pfam" id="PF12937">
    <property type="entry name" value="F-box-like"/>
    <property type="match status" value="1"/>
</dbReference>
<dbReference type="PROSITE" id="PS50181">
    <property type="entry name" value="FBOX"/>
    <property type="match status" value="1"/>
</dbReference>
<dbReference type="Pfam" id="PF10584">
    <property type="entry name" value="Proteasome_A_N"/>
    <property type="match status" value="1"/>
</dbReference>
<dbReference type="GO" id="GO:0019773">
    <property type="term" value="C:proteasome core complex, alpha-subunit complex"/>
    <property type="evidence" value="ECO:0007669"/>
    <property type="project" value="UniProtKB-UniRule"/>
</dbReference>
<dbReference type="InterPro" id="IPR023332">
    <property type="entry name" value="Proteasome_alpha-type"/>
</dbReference>
<dbReference type="Gene3D" id="3.60.20.10">
    <property type="entry name" value="Glutamine Phosphoribosylpyrophosphate, subunit 1, domain 1"/>
    <property type="match status" value="1"/>
</dbReference>
<dbReference type="GO" id="GO:0006511">
    <property type="term" value="P:ubiquitin-dependent protein catabolic process"/>
    <property type="evidence" value="ECO:0007669"/>
    <property type="project" value="InterPro"/>
</dbReference>
<evidence type="ECO:0000256" key="4">
    <source>
        <dbReference type="ARBA" id="ARBA00021331"/>
    </source>
</evidence>
<keyword evidence="7" id="KW-0539">Nucleus</keyword>
<evidence type="ECO:0000259" key="9">
    <source>
        <dbReference type="PROSITE" id="PS50181"/>
    </source>
</evidence>
<dbReference type="STRING" id="6334.A0A0V1BR92"/>
<dbReference type="SUPFAM" id="SSF81383">
    <property type="entry name" value="F-box domain"/>
    <property type="match status" value="1"/>
</dbReference>
<keyword evidence="11" id="KW-1185">Reference proteome</keyword>
<dbReference type="SUPFAM" id="SSF56235">
    <property type="entry name" value="N-terminal nucleophile aminohydrolases (Ntn hydrolases)"/>
    <property type="match status" value="1"/>
</dbReference>
<dbReference type="PROSITE" id="PS51475">
    <property type="entry name" value="PROTEASOME_ALPHA_2"/>
    <property type="match status" value="1"/>
</dbReference>
<sequence>MACGATLKRPLDFEHFMSPECAAKRVKRSPSPQMIIRDSPRSPTSQLEDILRDEMKNVVDNKVDAEKFPTSKSYLVDGGIINNQQHFSLRQIIFVFKKLLAEHRRLLVAKFEEELTEKLHEQYVNYAMCMRNEIQRYFCEAPSYISNNNREMSSTTSEQTTASLKTEKKSIHLLKRSEYIRFLFGYAKLEEPYDTPTVSSLRTRKRATDFDDIFRYFDTSAVSSHLGPESGLTFHTAFKDLLYGIRNGEIDIAEQALKRIDDNFVEEDADELLICCIETLNRVTDPSMCGFIQQLVENCTFSTRAVDQAVQSLMMYIQLKQYGECEAIFVQIFCILVSFNAGRSTTSDETVTLLLELLGSSGLSPVRAACLQTLVTIVINRDKPSSLDDLMKTEEDDLQDHLVKLLWKHTDDVSANVREACVDGLITLYQCGVRLDLERYDDAIKLSQDEEDKVQRHALHLLHIFGSMYSDEMVSIEDDQVQISMMNDAFSRVCYAMQAGHASVRLEAAKLLGKFNKVGNNFLEQTLSKKLLDSMRFKFNFFSLSQIMRKEKVELLTGSNQIVTSSTDRYNANYIPLMMSEACGAFVAAVRAASVKSMADLALKNTEFAQKCVDPLVDMFNDEIEEVRLNAMKSLATLCPYITISDEQLNFICQGLVDASPDAREAAREVLATCRLETCFGVKKAIVALEKNFNTYAEDGESICYCMQKLGQRLAGLVAPLTSEMLGLHPIFLYPESVLSNNFYTAKLIMVLNAASKFPTVQSLFPHHIWQQYEYLRASKPKLVPLIRPEVKPRLKMFHFEEEIDTFDEFFTSCRNLLEYSNNNPSLSQSREIFQILRKDLQRLEFIETEQKSKADALKRFVDLVDEFYSLILETESGTVILLSEHQFVEKMKKMFLNIFELKLLWKFEDETWRDTILNIEIQVAFLWAANMQFNAGLFPNSDDVVKPDQLCAADLISGALKIYDAPMYAIFEKMVQYDWHGVPLLTSPTADVLQLVKEQLPCLTVPVEEVMQKYAVIIKPVSFSQTVITFQAGFYTDMYVVADLHGFEQDDLKLVRIQITYPTKVDIRTPPLRSFHSFRPLLHHLRTKVAVNDRSWTEPAEISLQIVLVTDEFDNLPLGMRTITASRSVLVRLHPQPQQIRTHTIIGRPLPAKSIFDEFNFRNQYDGDVTIWSPQGRIHQIEYAVKAVNEGSATVSVKNKTHVVITALKRSPNELSGYQKKIYSLDEHLGISISGLLSDGRLLAFVLFCRLICMRFLHSECLNWRWTYGQPIPLSEITHRLELSNLFIYFFVINFVETIDKSVSICTEMQVNTQRYGRRPFGVGLLIVGYDNFGPHIYQSCPSANVYDCKAMAMGARSQSARTYLEKHLSEITNTNLNSLIEHALIALRETLPNELSLSKKNTSLAVVGEGTPFIVYDDDAVEPFLQNIVNVPSGISGGRVEVGVDYPPLFSPGYHIINYSKDRFGGKSRKPVFMIRRKRKCQIERRHKNSRIITCSQRYSPRNLLDLPDDVLLLICSYLSARSVLRLENTCVRLSGITGMFWRQMRSLKLMDLNLKDDSRVSKFFSYKYDFLLKKVIERVGPMLKHLDLSNFGSVGCASSKINFQYAILEKCHNLESLCLNGEVVSMQWLEQLAQLTPSLKHLSMVKAIVRGRGPLDDSILFTVLRSWNRLETLNLRDNRQIRLGNVHQLPPTLRSLDISGCSVHIDHIMEILNYCKNLKSLALKFTGYFICGMMWCKMDAIRRLRIDSSDFRVSGRRLELSFALHFDFLSSITVLSISGSLVTDSVLEEIVENLSSTLEELSIFDNCPHELESPVMTMIRLPKLKKVGTERNSDLAMEVIENCHKFENLLELDVSYTSNSWFIWGYLKSNTLKSLIVVGCVPQRKDHMYLRDDLLSRVRRNCPSLTRVVF</sequence>
<proteinExistence type="inferred from homology"/>
<dbReference type="SUPFAM" id="SSF48371">
    <property type="entry name" value="ARM repeat"/>
    <property type="match status" value="1"/>
</dbReference>
<evidence type="ECO:0000313" key="11">
    <source>
        <dbReference type="Proteomes" id="UP000054776"/>
    </source>
</evidence>
<evidence type="ECO:0000313" key="10">
    <source>
        <dbReference type="EMBL" id="KRY39361.1"/>
    </source>
</evidence>
<dbReference type="SUPFAM" id="SSF52047">
    <property type="entry name" value="RNI-like"/>
    <property type="match status" value="1"/>
</dbReference>
<accession>A0A0V1BR92</accession>
<dbReference type="Gene3D" id="1.25.10.10">
    <property type="entry name" value="Leucine-rich Repeat Variant"/>
    <property type="match status" value="1"/>
</dbReference>
<name>A0A0V1BR92_TRISP</name>
<dbReference type="InterPro" id="IPR011989">
    <property type="entry name" value="ARM-like"/>
</dbReference>